<keyword evidence="2" id="KW-0678">Repressor</keyword>
<keyword evidence="5" id="KW-0539">Nucleus</keyword>
<comment type="subcellular location">
    <subcellularLocation>
        <location evidence="1">Nucleus</location>
    </subcellularLocation>
</comment>
<dbReference type="GO" id="GO:0010468">
    <property type="term" value="P:regulation of gene expression"/>
    <property type="evidence" value="ECO:0007669"/>
    <property type="project" value="UniProtKB-ARBA"/>
</dbReference>
<evidence type="ECO:0000256" key="3">
    <source>
        <dbReference type="ARBA" id="ARBA00023015"/>
    </source>
</evidence>
<sequence length="297" mass="34770">MDSEEVKKNENECEKSEDYTELKEQIYQDKLAYLYQQLQQLEHESLPEYCKKLKKLETLLRERLILNDVWKEIELEVIEREYVSERRAAVREFEEKKAELRENLIADFEERKRMIENEHLTIELMGDSMEVKPVITRKLRRRPNEPLPIAEKRQKTAPTKLNTLMDEGEAAEDLKAIQKGKPPLMQYQNKKNGGTPTSTPSSASPRNVEVEPPEFSPSITENIYEARIEDGKLFFEKRWYYRGQAVTVDGENSRFPCVISAIGSDSVWMRRMSDNTKTRISISQLAAGKFYIQRRAA</sequence>
<comment type="caution">
    <text evidence="8">The sequence shown here is derived from an EMBL/GenBank/DDBJ whole genome shotgun (WGS) entry which is preliminary data.</text>
</comment>
<dbReference type="EMBL" id="JAVRJZ010000018">
    <property type="protein sequence ID" value="KAK2708835.1"/>
    <property type="molecule type" value="Genomic_DNA"/>
</dbReference>
<evidence type="ECO:0000256" key="6">
    <source>
        <dbReference type="SAM" id="Coils"/>
    </source>
</evidence>
<evidence type="ECO:0000256" key="7">
    <source>
        <dbReference type="SAM" id="MobiDB-lite"/>
    </source>
</evidence>
<keyword evidence="9" id="KW-1185">Reference proteome</keyword>
<accession>A0AA88HBA4</accession>
<dbReference type="GO" id="GO:0005654">
    <property type="term" value="C:nucleoplasm"/>
    <property type="evidence" value="ECO:0007669"/>
    <property type="project" value="UniProtKB-ARBA"/>
</dbReference>
<evidence type="ECO:0000256" key="1">
    <source>
        <dbReference type="ARBA" id="ARBA00004123"/>
    </source>
</evidence>
<reference evidence="8" key="1">
    <citation type="submission" date="2023-07" db="EMBL/GenBank/DDBJ databases">
        <title>Chromosome-level genome assembly of Artemia franciscana.</title>
        <authorList>
            <person name="Jo E."/>
        </authorList>
    </citation>
    <scope>NUCLEOTIDE SEQUENCE</scope>
    <source>
        <tissue evidence="8">Whole body</tissue>
    </source>
</reference>
<evidence type="ECO:0000256" key="5">
    <source>
        <dbReference type="ARBA" id="ARBA00023242"/>
    </source>
</evidence>
<protein>
    <recommendedName>
        <fullName evidence="10">Sin3 histone deacetylase corepressor complex component SDS3</fullName>
    </recommendedName>
</protein>
<keyword evidence="6" id="KW-0175">Coiled coil</keyword>
<evidence type="ECO:0000256" key="4">
    <source>
        <dbReference type="ARBA" id="ARBA00023163"/>
    </source>
</evidence>
<evidence type="ECO:0000313" key="9">
    <source>
        <dbReference type="Proteomes" id="UP001187531"/>
    </source>
</evidence>
<feature type="compositionally biased region" description="Low complexity" evidence="7">
    <location>
        <begin position="195"/>
        <end position="205"/>
    </location>
</feature>
<dbReference type="InterPro" id="IPR013907">
    <property type="entry name" value="Sds3"/>
</dbReference>
<dbReference type="PANTHER" id="PTHR21964">
    <property type="entry name" value="BREAST CANCER METASTASIS-SUPPRESSOR 1"/>
    <property type="match status" value="1"/>
</dbReference>
<proteinExistence type="predicted"/>
<dbReference type="SMART" id="SM01401">
    <property type="entry name" value="Sds3"/>
    <property type="match status" value="1"/>
</dbReference>
<feature type="region of interest" description="Disordered" evidence="7">
    <location>
        <begin position="179"/>
        <end position="214"/>
    </location>
</feature>
<dbReference type="Pfam" id="PF08598">
    <property type="entry name" value="Sds3"/>
    <property type="match status" value="1"/>
</dbReference>
<dbReference type="AlphaFoldDB" id="A0AA88HBA4"/>
<evidence type="ECO:0000313" key="8">
    <source>
        <dbReference type="EMBL" id="KAK2708835.1"/>
    </source>
</evidence>
<organism evidence="8 9">
    <name type="scientific">Artemia franciscana</name>
    <name type="common">Brine shrimp</name>
    <name type="synonym">Artemia sanfranciscana</name>
    <dbReference type="NCBI Taxonomy" id="6661"/>
    <lineage>
        <taxon>Eukaryota</taxon>
        <taxon>Metazoa</taxon>
        <taxon>Ecdysozoa</taxon>
        <taxon>Arthropoda</taxon>
        <taxon>Crustacea</taxon>
        <taxon>Branchiopoda</taxon>
        <taxon>Anostraca</taxon>
        <taxon>Artemiidae</taxon>
        <taxon>Artemia</taxon>
    </lineage>
</organism>
<feature type="coiled-coil region" evidence="6">
    <location>
        <begin position="83"/>
        <end position="118"/>
    </location>
</feature>
<keyword evidence="4" id="KW-0804">Transcription</keyword>
<name>A0AA88HBA4_ARTSF</name>
<keyword evidence="3" id="KW-0805">Transcription regulation</keyword>
<gene>
    <name evidence="8" type="ORF">QYM36_014455</name>
</gene>
<evidence type="ECO:0000256" key="2">
    <source>
        <dbReference type="ARBA" id="ARBA00022491"/>
    </source>
</evidence>
<evidence type="ECO:0008006" key="10">
    <source>
        <dbReference type="Google" id="ProtNLM"/>
    </source>
</evidence>
<dbReference type="Proteomes" id="UP001187531">
    <property type="component" value="Unassembled WGS sequence"/>
</dbReference>